<organism evidence="2 3">
    <name type="scientific">Hamiltosporidium tvaerminnensis</name>
    <dbReference type="NCBI Taxonomy" id="1176355"/>
    <lineage>
        <taxon>Eukaryota</taxon>
        <taxon>Fungi</taxon>
        <taxon>Fungi incertae sedis</taxon>
        <taxon>Microsporidia</taxon>
        <taxon>Dubosqiidae</taxon>
        <taxon>Hamiltosporidium</taxon>
    </lineage>
</organism>
<dbReference type="SUPFAM" id="SSF50630">
    <property type="entry name" value="Acid proteases"/>
    <property type="match status" value="1"/>
</dbReference>
<protein>
    <submittedName>
        <fullName evidence="2">Uncharacterized protein</fullName>
    </submittedName>
</protein>
<dbReference type="CDD" id="cd00303">
    <property type="entry name" value="retropepsin_like"/>
    <property type="match status" value="1"/>
</dbReference>
<dbReference type="PROSITE" id="PS00141">
    <property type="entry name" value="ASP_PROTEASE"/>
    <property type="match status" value="1"/>
</dbReference>
<dbReference type="OrthoDB" id="7555401at2759"/>
<evidence type="ECO:0000256" key="1">
    <source>
        <dbReference type="ARBA" id="ARBA00022750"/>
    </source>
</evidence>
<name>A0A4Q9M1C6_9MICR</name>
<dbReference type="InterPro" id="IPR001969">
    <property type="entry name" value="Aspartic_peptidase_AS"/>
</dbReference>
<accession>A0A4Q9M1C6</accession>
<keyword evidence="3" id="KW-1185">Reference proteome</keyword>
<comment type="caution">
    <text evidence="2">The sequence shown here is derived from an EMBL/GenBank/DDBJ whole genome shotgun (WGS) entry which is preliminary data.</text>
</comment>
<gene>
    <name evidence="2" type="ORF">CWI38_0304p0020</name>
</gene>
<dbReference type="Proteomes" id="UP000292282">
    <property type="component" value="Unassembled WGS sequence"/>
</dbReference>
<dbReference type="EMBL" id="PITK01000304">
    <property type="protein sequence ID" value="TBU15966.1"/>
    <property type="molecule type" value="Genomic_DNA"/>
</dbReference>
<dbReference type="InterPro" id="IPR021109">
    <property type="entry name" value="Peptidase_aspartic_dom_sf"/>
</dbReference>
<dbReference type="VEuPathDB" id="MicrosporidiaDB:CWI38_0304p0020"/>
<evidence type="ECO:0000313" key="3">
    <source>
        <dbReference type="Proteomes" id="UP000292282"/>
    </source>
</evidence>
<keyword evidence="1" id="KW-0378">Hydrolase</keyword>
<dbReference type="Gene3D" id="2.40.70.10">
    <property type="entry name" value="Acid Proteases"/>
    <property type="match status" value="1"/>
</dbReference>
<evidence type="ECO:0000313" key="2">
    <source>
        <dbReference type="EMBL" id="TBU15966.1"/>
    </source>
</evidence>
<keyword evidence="1" id="KW-0645">Protease</keyword>
<proteinExistence type="predicted"/>
<sequence>MKHKIRPLINKIHSFNSSKTPAHGILSSKPINTTTCTTRLNFIQPEETFTFQIRGNNGSTGPSLQLTKLNVYTDPQSFTHELLTSSHLAPQSKVDTSKKKRVDLPEETIPTAHATLLQIQEKECMYKIHQGTSDYSFPTNKIPDKRYKCTYHKSNNHTDQECIAQQERKRDIKRKDINHSKQSMMVIEKEYPVKNMEFIARINNTTFDNILVDTGASYSYVNSTFLKKTGILPIRLNNTKTISVANGETHQILEKVEFPLQFKLHPTITFKVDALVLPSMPTSVILGIDFLNKHNSEISFKEKYLTIRSVKLPLNLDAPSLNIGLDQMLIDKDLP</sequence>
<dbReference type="GO" id="GO:0006508">
    <property type="term" value="P:proteolysis"/>
    <property type="evidence" value="ECO:0007669"/>
    <property type="project" value="InterPro"/>
</dbReference>
<reference evidence="2 3" key="1">
    <citation type="submission" date="2017-12" db="EMBL/GenBank/DDBJ databases">
        <authorList>
            <person name="Pombert J.-F."/>
            <person name="Haag K.L."/>
            <person name="Ebert D."/>
        </authorList>
    </citation>
    <scope>NUCLEOTIDE SEQUENCE [LARGE SCALE GENOMIC DNA]</scope>
    <source>
        <strain evidence="2">IL-G-3</strain>
    </source>
</reference>
<keyword evidence="1" id="KW-0064">Aspartyl protease</keyword>
<dbReference type="GO" id="GO:0004190">
    <property type="term" value="F:aspartic-type endopeptidase activity"/>
    <property type="evidence" value="ECO:0007669"/>
    <property type="project" value="UniProtKB-KW"/>
</dbReference>
<dbReference type="AlphaFoldDB" id="A0A4Q9M1C6"/>
<dbReference type="Pfam" id="PF13975">
    <property type="entry name" value="gag-asp_proteas"/>
    <property type="match status" value="1"/>
</dbReference>